<gene>
    <name evidence="2" type="ORF">PCOR1329_LOCUS68765</name>
</gene>
<name>A0ABN9WMJ2_9DINO</name>
<evidence type="ECO:0000313" key="3">
    <source>
        <dbReference type="Proteomes" id="UP001189429"/>
    </source>
</evidence>
<evidence type="ECO:0000256" key="1">
    <source>
        <dbReference type="SAM" id="MobiDB-lite"/>
    </source>
</evidence>
<feature type="compositionally biased region" description="Low complexity" evidence="1">
    <location>
        <begin position="87"/>
        <end position="108"/>
    </location>
</feature>
<accession>A0ABN9WMJ2</accession>
<organism evidence="2 3">
    <name type="scientific">Prorocentrum cordatum</name>
    <dbReference type="NCBI Taxonomy" id="2364126"/>
    <lineage>
        <taxon>Eukaryota</taxon>
        <taxon>Sar</taxon>
        <taxon>Alveolata</taxon>
        <taxon>Dinophyceae</taxon>
        <taxon>Prorocentrales</taxon>
        <taxon>Prorocentraceae</taxon>
        <taxon>Prorocentrum</taxon>
    </lineage>
</organism>
<protein>
    <submittedName>
        <fullName evidence="2">Uncharacterized protein</fullName>
    </submittedName>
</protein>
<feature type="compositionally biased region" description="Basic and acidic residues" evidence="1">
    <location>
        <begin position="301"/>
        <end position="319"/>
    </location>
</feature>
<dbReference type="EMBL" id="CAUYUJ010018989">
    <property type="protein sequence ID" value="CAK0887803.1"/>
    <property type="molecule type" value="Genomic_DNA"/>
</dbReference>
<evidence type="ECO:0000313" key="2">
    <source>
        <dbReference type="EMBL" id="CAK0887803.1"/>
    </source>
</evidence>
<reference evidence="2" key="1">
    <citation type="submission" date="2023-10" db="EMBL/GenBank/DDBJ databases">
        <authorList>
            <person name="Chen Y."/>
            <person name="Shah S."/>
            <person name="Dougan E. K."/>
            <person name="Thang M."/>
            <person name="Chan C."/>
        </authorList>
    </citation>
    <scope>NUCLEOTIDE SEQUENCE [LARGE SCALE GENOMIC DNA]</scope>
</reference>
<comment type="caution">
    <text evidence="2">The sequence shown here is derived from an EMBL/GenBank/DDBJ whole genome shotgun (WGS) entry which is preliminary data.</text>
</comment>
<feature type="region of interest" description="Disordered" evidence="1">
    <location>
        <begin position="278"/>
        <end position="327"/>
    </location>
</feature>
<keyword evidence="3" id="KW-1185">Reference proteome</keyword>
<feature type="region of interest" description="Disordered" evidence="1">
    <location>
        <begin position="79"/>
        <end position="108"/>
    </location>
</feature>
<proteinExistence type="predicted"/>
<sequence>MAQASVDTGEGLDDDSTMRLLSAQNMPLLQAQRIPVTDGLMQDGLPKEVRAVATELRQRVTKSIAKLNQTKSKVMAAKLKHEKAAPRGKAAGKGLAKSSGKGSDSQVSASAEGLPELLAAAEDVMGKLRVEVEIAAITAAPLEGPMDGQPSESLEAAMNTAVDDVERIAKKAKGLLLEAKTSLNTTLMRMRRLAAGRKTVELASMEAMQKELPGLNEKVTQYLKVRENWEERKSASKVVDEIMDKLVSSEILVERAVSMCSTIAETAGAAAAAAGEAAEGGGGVGAEGKPAGSSDTPETGQAEKEKAADGDASAEKEPKATTTRDSNVALGKAQVALAQVGRMIETKLKDVKNPSGPLGQELTCLRNKHKELAKTLQDGRQRAKDAKSQAASDVFLSQLTPATSKLEDLLPGTLRF</sequence>
<dbReference type="Proteomes" id="UP001189429">
    <property type="component" value="Unassembled WGS sequence"/>
</dbReference>